<dbReference type="SUPFAM" id="SSF52540">
    <property type="entry name" value="P-loop containing nucleoside triphosphate hydrolases"/>
    <property type="match status" value="1"/>
</dbReference>
<dbReference type="AlphaFoldDB" id="A0A0F9KYA6"/>
<comment type="caution">
    <text evidence="1">The sequence shown here is derived from an EMBL/GenBank/DDBJ whole genome shotgun (WGS) entry which is preliminary data.</text>
</comment>
<protein>
    <submittedName>
        <fullName evidence="1">Uncharacterized protein</fullName>
    </submittedName>
</protein>
<organism evidence="1">
    <name type="scientific">marine sediment metagenome</name>
    <dbReference type="NCBI Taxonomy" id="412755"/>
    <lineage>
        <taxon>unclassified sequences</taxon>
        <taxon>metagenomes</taxon>
        <taxon>ecological metagenomes</taxon>
    </lineage>
</organism>
<reference evidence="1" key="1">
    <citation type="journal article" date="2015" name="Nature">
        <title>Complex archaea that bridge the gap between prokaryotes and eukaryotes.</title>
        <authorList>
            <person name="Spang A."/>
            <person name="Saw J.H."/>
            <person name="Jorgensen S.L."/>
            <person name="Zaremba-Niedzwiedzka K."/>
            <person name="Martijn J."/>
            <person name="Lind A.E."/>
            <person name="van Eijk R."/>
            <person name="Schleper C."/>
            <person name="Guy L."/>
            <person name="Ettema T.J."/>
        </authorList>
    </citation>
    <scope>NUCLEOTIDE SEQUENCE</scope>
</reference>
<sequence>MGQTQPVIRERMILGGPSGSGKTYAMCKIVEGLPNGHHVAIEVDDGFTKLLALEFPNLAATIYDINDKGEWYPREGFAKGDTFRVYHAPSFDAVRSAQISIESLVAQQIAAMYGDFAFIDGLDLIYNTQRYEYISKASSIVRKQKLTIKDEWQAAMETRATGAPILEPADWDVIASFYEKFITYFAFQIPAHLVCATNIEAIDLDSRYVSKEAKELAKSIGIPLKFEGQKRTPRLFDTLLGMAHTTAGFNLTIYKDRGGLGRAWSQGKENTSYMTYECADFFKTGQELFGWQV</sequence>
<dbReference type="EMBL" id="LAZR01007214">
    <property type="protein sequence ID" value="KKM86698.1"/>
    <property type="molecule type" value="Genomic_DNA"/>
</dbReference>
<proteinExistence type="predicted"/>
<gene>
    <name evidence="1" type="ORF">LCGC14_1276440</name>
</gene>
<evidence type="ECO:0000313" key="1">
    <source>
        <dbReference type="EMBL" id="KKM86698.1"/>
    </source>
</evidence>
<accession>A0A0F9KYA6</accession>
<dbReference type="InterPro" id="IPR027417">
    <property type="entry name" value="P-loop_NTPase"/>
</dbReference>
<name>A0A0F9KYA6_9ZZZZ</name>